<keyword evidence="11 16" id="KW-0472">Membrane</keyword>
<evidence type="ECO:0000256" key="9">
    <source>
        <dbReference type="ARBA" id="ARBA00022989"/>
    </source>
</evidence>
<keyword evidence="4" id="KW-0479">Metal-binding</keyword>
<dbReference type="Pfam" id="PF20806">
    <property type="entry name" value="Integrin_A_Ig_3"/>
    <property type="match status" value="2"/>
</dbReference>
<feature type="domain" description="Integrin alpha third immunoglobulin-like" evidence="19">
    <location>
        <begin position="716"/>
        <end position="810"/>
    </location>
</feature>
<feature type="repeat" description="FG-GAP" evidence="15">
    <location>
        <begin position="309"/>
        <end position="367"/>
    </location>
</feature>
<dbReference type="Pfam" id="PF01839">
    <property type="entry name" value="FG-GAP"/>
    <property type="match status" value="2"/>
</dbReference>
<keyword evidence="6" id="KW-0677">Repeat</keyword>
<accession>A0A8C2KE47</accession>
<evidence type="ECO:0000313" key="20">
    <source>
        <dbReference type="Ensembl" id="ENSCCRP00020106801.1"/>
    </source>
</evidence>
<dbReference type="GO" id="GO:0009897">
    <property type="term" value="C:external side of plasma membrane"/>
    <property type="evidence" value="ECO:0007669"/>
    <property type="project" value="TreeGrafter"/>
</dbReference>
<dbReference type="FunFam" id="2.60.40.1510:FF:000001">
    <property type="entry name" value="Integrin alpha V"/>
    <property type="match status" value="1"/>
</dbReference>
<evidence type="ECO:0000256" key="8">
    <source>
        <dbReference type="ARBA" id="ARBA00022889"/>
    </source>
</evidence>
<dbReference type="Gene3D" id="2.60.40.1460">
    <property type="entry name" value="Integrin domains. Chain A, domain 2"/>
    <property type="match status" value="1"/>
</dbReference>
<dbReference type="Gene3D" id="2.130.10.130">
    <property type="entry name" value="Integrin alpha, N-terminal"/>
    <property type="match status" value="2"/>
</dbReference>
<dbReference type="Proteomes" id="UP000694701">
    <property type="component" value="Unplaced"/>
</dbReference>
<protein>
    <submittedName>
        <fullName evidence="20">Integrin, alpha 5 (fibronectin receptor, alpha polypeptide)</fullName>
    </submittedName>
</protein>
<dbReference type="InterPro" id="IPR018184">
    <property type="entry name" value="Integrin_alpha_C_CS"/>
</dbReference>
<evidence type="ECO:0000256" key="6">
    <source>
        <dbReference type="ARBA" id="ARBA00022737"/>
    </source>
</evidence>
<feature type="domain" description="Integrin alpha second immunoglobulin-like" evidence="18">
    <location>
        <begin position="581"/>
        <end position="700"/>
    </location>
</feature>
<evidence type="ECO:0000256" key="13">
    <source>
        <dbReference type="ARBA" id="ARBA00023170"/>
    </source>
</evidence>
<dbReference type="GO" id="GO:0008305">
    <property type="term" value="C:integrin complex"/>
    <property type="evidence" value="ECO:0007669"/>
    <property type="project" value="InterPro"/>
</dbReference>
<dbReference type="InterPro" id="IPR013649">
    <property type="entry name" value="Integrin_alpha_Ig-like_1"/>
</dbReference>
<evidence type="ECO:0000256" key="14">
    <source>
        <dbReference type="ARBA" id="ARBA00023180"/>
    </source>
</evidence>
<dbReference type="GO" id="GO:0098609">
    <property type="term" value="P:cell-cell adhesion"/>
    <property type="evidence" value="ECO:0007669"/>
    <property type="project" value="TreeGrafter"/>
</dbReference>
<dbReference type="InterPro" id="IPR013517">
    <property type="entry name" value="FG-GAP"/>
</dbReference>
<evidence type="ECO:0000256" key="16">
    <source>
        <dbReference type="RuleBase" id="RU003762"/>
    </source>
</evidence>
<sequence>MGSKKHRSKTSASSRNPRCSPMGLSLLILLPLSVAFNLDVENPAVSFFDFNIIVGAPKANTSQPNIREGGSVFYCPWSLSQSQCSSIEFDRQGNLNMTLNDTVHQGEFKSHQWFGATVRVHEDSVLACAPLYSWRAKQDIPLADTTGSCFLSVKNFTDFVEYAPCRTEFHEEKGQGYCQGGFSADFTQKGKVVLGGPGSYFWQGQVITAVKQEIVKAYYPGYFLTSVKGQMQTKQIKEIAIDDNYMGYSVAMGSYYGYVVAATDINNDGMTDLLVGAPMFMVRDSDGRLEELGRVYVYMQNGPLDLTPQIPHLTGTQMFGRFGSSITPLGDLNQDGYNDVAISCPFGGENKQGLVLIYNGHAGGLREKPSQVIAGQWASTSALPASFGYALRGGKDLDNNGYPDLIVGAFGADAAVLYRSRPIVNTSATLTVYPTMINPEEKVCTISRGNETLHVSCVNLSFCLSANGKHLPNHLEFNVQVQLDRLKQQQKGAVRRALFLETQLPALQRTLTVPKGTKVCSDTKIYLRDEKDFRDKLSPIFVALNFSLNPQAAADRYGLRPILNYQTAELIEQKAQILLDCGEDNICVPDLKLSVHGKEVYMGDDNSLTLTLNAKNEGGGAYEAELYVVLPPEADYSGIARNNESLAQLTCSYETENQTRYLSCDLGNPMKSGTSLWAGLRFTVPRLKDTHKFVQFDLQIPLPVPSLFHFPVSLYLSFYSVSRPDKIFFPPPNWKLTKNVMVEQDVGPSVQHTYELVNNGPSRISHTLLQLKCPMRLQSNRFIYPVEVTTEGPVNCTTHNIVNPLNLKVRSCGLTAGQRFKHVDCWTLNCNVGLLERGTSAILHVRSRIWAETFMENPYKTFILECLASYKVEKMPYAILPKVTPSGMVTPVVWNKPDSTYAVPLWIIILAILAGLLLLALLIYVLYKLGFFKRTPYGTAMEKAQLKPQAASEA</sequence>
<evidence type="ECO:0000256" key="3">
    <source>
        <dbReference type="ARBA" id="ARBA00022692"/>
    </source>
</evidence>
<dbReference type="GO" id="GO:0005178">
    <property type="term" value="F:integrin binding"/>
    <property type="evidence" value="ECO:0007669"/>
    <property type="project" value="TreeGrafter"/>
</dbReference>
<feature type="repeat" description="FG-GAP" evidence="15">
    <location>
        <begin position="371"/>
        <end position="435"/>
    </location>
</feature>
<name>A0A8C2KE47_CYPCA</name>
<feature type="domain" description="Integrin alpha first immunoglubulin-like" evidence="17">
    <location>
        <begin position="420"/>
        <end position="580"/>
    </location>
</feature>
<comment type="subcellular location">
    <subcellularLocation>
        <location evidence="1 16">Membrane</location>
        <topology evidence="1 16">Single-pass type I membrane protein</topology>
    </subcellularLocation>
</comment>
<evidence type="ECO:0000256" key="10">
    <source>
        <dbReference type="ARBA" id="ARBA00023037"/>
    </source>
</evidence>
<feature type="chain" id="PRO_5034262694" evidence="16">
    <location>
        <begin position="36"/>
        <end position="954"/>
    </location>
</feature>
<evidence type="ECO:0000259" key="18">
    <source>
        <dbReference type="Pfam" id="PF20805"/>
    </source>
</evidence>
<dbReference type="Pfam" id="PF08441">
    <property type="entry name" value="Integrin_A_Ig_1"/>
    <property type="match status" value="1"/>
</dbReference>
<feature type="transmembrane region" description="Helical" evidence="16">
    <location>
        <begin position="905"/>
        <end position="927"/>
    </location>
</feature>
<evidence type="ECO:0000256" key="7">
    <source>
        <dbReference type="ARBA" id="ARBA00022837"/>
    </source>
</evidence>
<dbReference type="InterPro" id="IPR013519">
    <property type="entry name" value="Int_alpha_beta-p"/>
</dbReference>
<evidence type="ECO:0000259" key="17">
    <source>
        <dbReference type="Pfam" id="PF08441"/>
    </source>
</evidence>
<dbReference type="SUPFAM" id="SSF69179">
    <property type="entry name" value="Integrin domains"/>
    <property type="match status" value="3"/>
</dbReference>
<keyword evidence="13 16" id="KW-0675">Receptor</keyword>
<dbReference type="PANTHER" id="PTHR23220">
    <property type="entry name" value="INTEGRIN ALPHA"/>
    <property type="match status" value="1"/>
</dbReference>
<dbReference type="GO" id="GO:0046872">
    <property type="term" value="F:metal ion binding"/>
    <property type="evidence" value="ECO:0007669"/>
    <property type="project" value="UniProtKB-KW"/>
</dbReference>
<comment type="similarity">
    <text evidence="2 16">Belongs to the integrin alpha chain family.</text>
</comment>
<evidence type="ECO:0000256" key="11">
    <source>
        <dbReference type="ARBA" id="ARBA00023136"/>
    </source>
</evidence>
<evidence type="ECO:0000259" key="19">
    <source>
        <dbReference type="Pfam" id="PF20806"/>
    </source>
</evidence>
<dbReference type="InterPro" id="IPR032695">
    <property type="entry name" value="Integrin_dom_sf"/>
</dbReference>
<dbReference type="GO" id="GO:0033627">
    <property type="term" value="P:cell adhesion mediated by integrin"/>
    <property type="evidence" value="ECO:0007669"/>
    <property type="project" value="TreeGrafter"/>
</dbReference>
<feature type="signal peptide" evidence="16">
    <location>
        <begin position="1"/>
        <end position="35"/>
    </location>
</feature>
<dbReference type="InterPro" id="IPR048286">
    <property type="entry name" value="Integrin_alpha_Ig-like_3"/>
</dbReference>
<proteinExistence type="inferred from homology"/>
<dbReference type="Gene3D" id="2.60.40.1530">
    <property type="entry name" value="ntegrin, alpha v. Chain A, domain 4"/>
    <property type="match status" value="1"/>
</dbReference>
<dbReference type="PANTHER" id="PTHR23220:SF3">
    <property type="entry name" value="INTEGRIN ALPHA-5"/>
    <property type="match status" value="1"/>
</dbReference>
<reference evidence="20" key="1">
    <citation type="submission" date="2025-08" db="UniProtKB">
        <authorList>
            <consortium name="Ensembl"/>
        </authorList>
    </citation>
    <scope>IDENTIFICATION</scope>
</reference>
<evidence type="ECO:0000256" key="4">
    <source>
        <dbReference type="ARBA" id="ARBA00022723"/>
    </source>
</evidence>
<feature type="domain" description="Integrin alpha third immunoglobulin-like" evidence="19">
    <location>
        <begin position="823"/>
        <end position="887"/>
    </location>
</feature>
<dbReference type="SUPFAM" id="SSF69318">
    <property type="entry name" value="Integrin alpha N-terminal domain"/>
    <property type="match status" value="1"/>
</dbReference>
<feature type="repeat" description="FG-GAP" evidence="15">
    <location>
        <begin position="242"/>
        <end position="307"/>
    </location>
</feature>
<dbReference type="PRINTS" id="PR01185">
    <property type="entry name" value="INTEGRINA"/>
</dbReference>
<keyword evidence="12" id="KW-1015">Disulfide bond</keyword>
<keyword evidence="10 16" id="KW-0401">Integrin</keyword>
<dbReference type="Ensembl" id="ENSCCRT00020116673.1">
    <property type="protein sequence ID" value="ENSCCRP00020106801.1"/>
    <property type="gene ID" value="ENSCCRG00020048690.1"/>
</dbReference>
<dbReference type="Gene3D" id="2.60.40.1510">
    <property type="entry name" value="ntegrin, alpha v. Chain A, domain 3"/>
    <property type="match status" value="1"/>
</dbReference>
<dbReference type="FunFam" id="2.60.40.1460:FF:000001">
    <property type="entry name" value="Integrin, alpha V"/>
    <property type="match status" value="1"/>
</dbReference>
<dbReference type="GO" id="GO:0007160">
    <property type="term" value="P:cell-matrix adhesion"/>
    <property type="evidence" value="ECO:0007669"/>
    <property type="project" value="TreeGrafter"/>
</dbReference>
<evidence type="ECO:0000256" key="12">
    <source>
        <dbReference type="ARBA" id="ARBA00023157"/>
    </source>
</evidence>
<keyword evidence="9 16" id="KW-1133">Transmembrane helix</keyword>
<dbReference type="GO" id="GO:0007229">
    <property type="term" value="P:integrin-mediated signaling pathway"/>
    <property type="evidence" value="ECO:0007669"/>
    <property type="project" value="UniProtKB-KW"/>
</dbReference>
<dbReference type="PROSITE" id="PS00242">
    <property type="entry name" value="INTEGRIN_ALPHA"/>
    <property type="match status" value="1"/>
</dbReference>
<evidence type="ECO:0000313" key="21">
    <source>
        <dbReference type="Proteomes" id="UP000694701"/>
    </source>
</evidence>
<organism evidence="20 21">
    <name type="scientific">Cyprinus carpio</name>
    <name type="common">Common carp</name>
    <dbReference type="NCBI Taxonomy" id="7962"/>
    <lineage>
        <taxon>Eukaryota</taxon>
        <taxon>Metazoa</taxon>
        <taxon>Chordata</taxon>
        <taxon>Craniata</taxon>
        <taxon>Vertebrata</taxon>
        <taxon>Euteleostomi</taxon>
        <taxon>Actinopterygii</taxon>
        <taxon>Neopterygii</taxon>
        <taxon>Teleostei</taxon>
        <taxon>Ostariophysi</taxon>
        <taxon>Cypriniformes</taxon>
        <taxon>Cyprinidae</taxon>
        <taxon>Cyprininae</taxon>
        <taxon>Cyprinus</taxon>
    </lineage>
</organism>
<keyword evidence="7" id="KW-0106">Calcium</keyword>
<dbReference type="SMART" id="SM00191">
    <property type="entry name" value="Int_alpha"/>
    <property type="match status" value="4"/>
</dbReference>
<dbReference type="Pfam" id="PF20805">
    <property type="entry name" value="Integrin_A_Ig_2"/>
    <property type="match status" value="1"/>
</dbReference>
<dbReference type="AlphaFoldDB" id="A0A8C2KE47"/>
<keyword evidence="8 16" id="KW-0130">Cell adhesion</keyword>
<dbReference type="Gene3D" id="1.20.5.930">
    <property type="entry name" value="Bicelle-embedded integrin alpha(iib) transmembrane segment"/>
    <property type="match status" value="1"/>
</dbReference>
<keyword evidence="3 16" id="KW-0812">Transmembrane</keyword>
<dbReference type="InterPro" id="IPR000413">
    <property type="entry name" value="Integrin_alpha"/>
</dbReference>
<dbReference type="GO" id="GO:0001525">
    <property type="term" value="P:angiogenesis"/>
    <property type="evidence" value="ECO:0007669"/>
    <property type="project" value="TreeGrafter"/>
</dbReference>
<dbReference type="InterPro" id="IPR048285">
    <property type="entry name" value="Integrin_alpha_Ig-like_2"/>
</dbReference>
<evidence type="ECO:0000256" key="1">
    <source>
        <dbReference type="ARBA" id="ARBA00004479"/>
    </source>
</evidence>
<dbReference type="FunFam" id="1.20.5.930:FF:000001">
    <property type="entry name" value="Integrin subunit alpha V"/>
    <property type="match status" value="1"/>
</dbReference>
<dbReference type="InterPro" id="IPR028994">
    <property type="entry name" value="Integrin_alpha_N"/>
</dbReference>
<dbReference type="PROSITE" id="PS51470">
    <property type="entry name" value="FG_GAP"/>
    <property type="match status" value="4"/>
</dbReference>
<keyword evidence="14" id="KW-0325">Glycoprotein</keyword>
<keyword evidence="5 16" id="KW-0732">Signal</keyword>
<evidence type="ECO:0000256" key="2">
    <source>
        <dbReference type="ARBA" id="ARBA00008054"/>
    </source>
</evidence>
<evidence type="ECO:0000256" key="5">
    <source>
        <dbReference type="ARBA" id="ARBA00022729"/>
    </source>
</evidence>
<feature type="repeat" description="FG-GAP" evidence="15">
    <location>
        <begin position="100"/>
        <end position="161"/>
    </location>
</feature>
<evidence type="ECO:0000256" key="15">
    <source>
        <dbReference type="PROSITE-ProRule" id="PRU00803"/>
    </source>
</evidence>